<dbReference type="SUPFAM" id="SSF52540">
    <property type="entry name" value="P-loop containing nucleoside triphosphate hydrolases"/>
    <property type="match status" value="1"/>
</dbReference>
<dbReference type="InterPro" id="IPR027417">
    <property type="entry name" value="P-loop_NTPase"/>
</dbReference>
<reference evidence="11" key="1">
    <citation type="journal article" date="2023" name="Int. J. Syst. Evol. Microbiol.">
        <title>Mesoterricola silvestris gen. nov., sp. nov., Mesoterricola sediminis sp. nov., Geothrix oryzae sp. nov., Geothrix edaphica sp. nov., Geothrix rubra sp. nov., and Geothrix limicola sp. nov., six novel members of Acidobacteriota isolated from soils.</title>
        <authorList>
            <person name="Itoh H."/>
            <person name="Sugisawa Y."/>
            <person name="Mise K."/>
            <person name="Xu Z."/>
            <person name="Kuniyasu M."/>
            <person name="Ushijima N."/>
            <person name="Kawano K."/>
            <person name="Kobayashi E."/>
            <person name="Shiratori Y."/>
            <person name="Masuda Y."/>
            <person name="Senoo K."/>
        </authorList>
    </citation>
    <scope>NUCLEOTIDE SEQUENCE [LARGE SCALE GENOMIC DNA]</scope>
    <source>
        <strain evidence="11">W79</strain>
    </source>
</reference>
<dbReference type="InterPro" id="IPR011527">
    <property type="entry name" value="ABC1_TM_dom"/>
</dbReference>
<evidence type="ECO:0000313" key="11">
    <source>
        <dbReference type="Proteomes" id="UP001238179"/>
    </source>
</evidence>
<evidence type="ECO:0000313" key="10">
    <source>
        <dbReference type="EMBL" id="BDU74808.1"/>
    </source>
</evidence>
<feature type="domain" description="ABC transporter" evidence="8">
    <location>
        <begin position="339"/>
        <end position="572"/>
    </location>
</feature>
<keyword evidence="2 7" id="KW-0812">Transmembrane</keyword>
<dbReference type="Proteomes" id="UP001238179">
    <property type="component" value="Chromosome"/>
</dbReference>
<evidence type="ECO:0000256" key="4">
    <source>
        <dbReference type="ARBA" id="ARBA00022840"/>
    </source>
</evidence>
<dbReference type="EMBL" id="AP027080">
    <property type="protein sequence ID" value="BDU74808.1"/>
    <property type="molecule type" value="Genomic_DNA"/>
</dbReference>
<dbReference type="AlphaFoldDB" id="A0AA48HAM2"/>
<feature type="transmembrane region" description="Helical" evidence="7">
    <location>
        <begin position="21"/>
        <end position="43"/>
    </location>
</feature>
<evidence type="ECO:0000256" key="5">
    <source>
        <dbReference type="ARBA" id="ARBA00022989"/>
    </source>
</evidence>
<evidence type="ECO:0000256" key="2">
    <source>
        <dbReference type="ARBA" id="ARBA00022692"/>
    </source>
</evidence>
<evidence type="ECO:0000259" key="8">
    <source>
        <dbReference type="PROSITE" id="PS50893"/>
    </source>
</evidence>
<dbReference type="GO" id="GO:0005886">
    <property type="term" value="C:plasma membrane"/>
    <property type="evidence" value="ECO:0007669"/>
    <property type="project" value="UniProtKB-SubCell"/>
</dbReference>
<keyword evidence="11" id="KW-1185">Reference proteome</keyword>
<feature type="transmembrane region" description="Helical" evidence="7">
    <location>
        <begin position="63"/>
        <end position="80"/>
    </location>
</feature>
<dbReference type="InterPro" id="IPR003439">
    <property type="entry name" value="ABC_transporter-like_ATP-bd"/>
</dbReference>
<comment type="subcellular location">
    <subcellularLocation>
        <location evidence="1">Cell membrane</location>
        <topology evidence="1">Multi-pass membrane protein</topology>
    </subcellularLocation>
</comment>
<feature type="transmembrane region" description="Helical" evidence="7">
    <location>
        <begin position="162"/>
        <end position="180"/>
    </location>
</feature>
<dbReference type="Pfam" id="PF00664">
    <property type="entry name" value="ABC_membrane"/>
    <property type="match status" value="1"/>
</dbReference>
<dbReference type="PANTHER" id="PTHR43394">
    <property type="entry name" value="ATP-DEPENDENT PERMEASE MDL1, MITOCHONDRIAL"/>
    <property type="match status" value="1"/>
</dbReference>
<feature type="transmembrane region" description="Helical" evidence="7">
    <location>
        <begin position="240"/>
        <end position="264"/>
    </location>
</feature>
<feature type="transmembrane region" description="Helical" evidence="7">
    <location>
        <begin position="138"/>
        <end position="156"/>
    </location>
</feature>
<dbReference type="GO" id="GO:0015421">
    <property type="term" value="F:ABC-type oligopeptide transporter activity"/>
    <property type="evidence" value="ECO:0007669"/>
    <property type="project" value="TreeGrafter"/>
</dbReference>
<dbReference type="Gene3D" id="3.40.50.300">
    <property type="entry name" value="P-loop containing nucleotide triphosphate hydrolases"/>
    <property type="match status" value="1"/>
</dbReference>
<keyword evidence="4 10" id="KW-0067">ATP-binding</keyword>
<evidence type="ECO:0000259" key="9">
    <source>
        <dbReference type="PROSITE" id="PS50929"/>
    </source>
</evidence>
<dbReference type="CDD" id="cd18541">
    <property type="entry name" value="ABC_6TM_TmrB_like"/>
    <property type="match status" value="1"/>
</dbReference>
<dbReference type="InterPro" id="IPR039421">
    <property type="entry name" value="Type_1_exporter"/>
</dbReference>
<organism evidence="10 11">
    <name type="scientific">Mesoterricola silvestris</name>
    <dbReference type="NCBI Taxonomy" id="2927979"/>
    <lineage>
        <taxon>Bacteria</taxon>
        <taxon>Pseudomonadati</taxon>
        <taxon>Acidobacteriota</taxon>
        <taxon>Holophagae</taxon>
        <taxon>Holophagales</taxon>
        <taxon>Holophagaceae</taxon>
        <taxon>Mesoterricola</taxon>
    </lineage>
</organism>
<dbReference type="SUPFAM" id="SSF90123">
    <property type="entry name" value="ABC transporter transmembrane region"/>
    <property type="match status" value="1"/>
</dbReference>
<dbReference type="KEGG" id="msil:METEAL_39820"/>
<dbReference type="PROSITE" id="PS50893">
    <property type="entry name" value="ABC_TRANSPORTER_2"/>
    <property type="match status" value="1"/>
</dbReference>
<evidence type="ECO:0000256" key="1">
    <source>
        <dbReference type="ARBA" id="ARBA00004651"/>
    </source>
</evidence>
<sequence length="585" mass="64429">MDRSPRYWTPWWWKLVAPHRRILFLGLSASVLCSLAAAWVPFWSGRAVHALELRQWHASRRDLLWMLGFTLFAGIGRYLMRNTLIGLSREVEKRQREELYDSLLARPFSFYEQSRIGDLMSRMGDDVNTVRMATGPGLMSLLQTASLLPMTLVLMLQASPRLALAVITPFTFLAAGFYLIGKWSHRIQQKIQVVTSQLNTFSHETISGEKVVQAFGLEALRVAEFEELSRTQARMSIRQTILFGAYMPLSAFTAGLAALVLVAYGGTLVLRGALTLGDLTAFTGYLATLAWPIMSLGWSANLFQRGRAGQERIEAVLNDPGAFLPGHAPLALRPGPAAMELRAASHRFESGRGIGPIDLALPPGSRLAVVGGIGSGKTILLQVLAGLREIQEGTLTLDGRAMGADLLREHWAGIGWVPQEAFLFSLSLRENLALGRPGATEEELWEVARVVCLDDLIRRLPMGLDTVVGERGVVLSGGERQRTALARALLRKPRLLLLDDALSAVDSETESRILDNLRAFLVDTTLVLATHRVFVAELCDRVLVLEDGNAVQSGTAQELAQEPGHFSRIKRLQSLEREILGEAVS</sequence>
<dbReference type="SMART" id="SM00382">
    <property type="entry name" value="AAA"/>
    <property type="match status" value="1"/>
</dbReference>
<keyword evidence="5 7" id="KW-1133">Transmembrane helix</keyword>
<keyword evidence="3" id="KW-0547">Nucleotide-binding</keyword>
<dbReference type="InterPro" id="IPR036640">
    <property type="entry name" value="ABC1_TM_sf"/>
</dbReference>
<dbReference type="GO" id="GO:0005524">
    <property type="term" value="F:ATP binding"/>
    <property type="evidence" value="ECO:0007669"/>
    <property type="project" value="UniProtKB-KW"/>
</dbReference>
<feature type="domain" description="ABC transmembrane type-1" evidence="9">
    <location>
        <begin position="24"/>
        <end position="305"/>
    </location>
</feature>
<keyword evidence="6 7" id="KW-0472">Membrane</keyword>
<dbReference type="GO" id="GO:0016887">
    <property type="term" value="F:ATP hydrolysis activity"/>
    <property type="evidence" value="ECO:0007669"/>
    <property type="project" value="InterPro"/>
</dbReference>
<evidence type="ECO:0000256" key="7">
    <source>
        <dbReference type="SAM" id="Phobius"/>
    </source>
</evidence>
<protein>
    <submittedName>
        <fullName evidence="10">ABC transporter ATP-binding protein</fullName>
    </submittedName>
</protein>
<dbReference type="InterPro" id="IPR003593">
    <property type="entry name" value="AAA+_ATPase"/>
</dbReference>
<accession>A0AA48HAM2</accession>
<evidence type="ECO:0000256" key="6">
    <source>
        <dbReference type="ARBA" id="ARBA00023136"/>
    </source>
</evidence>
<dbReference type="Gene3D" id="1.20.1560.10">
    <property type="entry name" value="ABC transporter type 1, transmembrane domain"/>
    <property type="match status" value="1"/>
</dbReference>
<name>A0AA48HAM2_9BACT</name>
<feature type="transmembrane region" description="Helical" evidence="7">
    <location>
        <begin position="284"/>
        <end position="303"/>
    </location>
</feature>
<proteinExistence type="predicted"/>
<dbReference type="PANTHER" id="PTHR43394:SF1">
    <property type="entry name" value="ATP-BINDING CASSETTE SUB-FAMILY B MEMBER 10, MITOCHONDRIAL"/>
    <property type="match status" value="1"/>
</dbReference>
<dbReference type="PROSITE" id="PS50929">
    <property type="entry name" value="ABC_TM1F"/>
    <property type="match status" value="1"/>
</dbReference>
<evidence type="ECO:0000256" key="3">
    <source>
        <dbReference type="ARBA" id="ARBA00022741"/>
    </source>
</evidence>
<dbReference type="Pfam" id="PF00005">
    <property type="entry name" value="ABC_tran"/>
    <property type="match status" value="1"/>
</dbReference>
<gene>
    <name evidence="10" type="ORF">METEAL_39820</name>
</gene>